<dbReference type="PANTHER" id="PTHR46847">
    <property type="entry name" value="D-ALLOSE-BINDING PERIPLASMIC PROTEIN-RELATED"/>
    <property type="match status" value="1"/>
</dbReference>
<dbReference type="AlphaFoldDB" id="A0A1L7LH34"/>
<dbReference type="KEGG" id="strg:SRT_02150"/>
<keyword evidence="4" id="KW-1133">Transmembrane helix</keyword>
<dbReference type="PANTHER" id="PTHR46847:SF1">
    <property type="entry name" value="D-ALLOSE-BINDING PERIPLASMIC PROTEIN-RELATED"/>
    <property type="match status" value="1"/>
</dbReference>
<dbReference type="GO" id="GO:0030313">
    <property type="term" value="C:cell envelope"/>
    <property type="evidence" value="ECO:0007669"/>
    <property type="project" value="UniProtKB-SubCell"/>
</dbReference>
<keyword evidence="3" id="KW-0732">Signal</keyword>
<dbReference type="GO" id="GO:0030246">
    <property type="term" value="F:carbohydrate binding"/>
    <property type="evidence" value="ECO:0007669"/>
    <property type="project" value="UniProtKB-ARBA"/>
</dbReference>
<dbReference type="Proteomes" id="UP000217758">
    <property type="component" value="Chromosome"/>
</dbReference>
<sequence length="320" mass="35989">MKIQSLVKSLACLFVVLIISSLFFYYKEEPVFPRQTKIGATYMTMNNDFYKYLNAEVEKNVNEQHDLLYTRDPALSIKKQVEQIRFFIKEKVDVIIINPVDGNSKRLINSLKRARKQGIKVIAVDSQFKDNSAINTTIVSDNYKAGVLCAREMMQKQKAAKILLLEHRNALSATSRIQGFLDAIQTHKDYQVVARIDSLGQTEIAMPKVKKLIEKGLTFDTVMALNDRAAIGALAAVKGEKLPTNPYIYGIDGSPDMKNLLSTTSEVQATVAQSPYTMGQEVTKASLKLSKNQTYPKRIIVPVELITKKTIGKYDLTGWQ</sequence>
<gene>
    <name evidence="6" type="ORF">SRT_02150</name>
</gene>
<feature type="domain" description="Periplasmic binding protein" evidence="5">
    <location>
        <begin position="41"/>
        <end position="292"/>
    </location>
</feature>
<evidence type="ECO:0000256" key="1">
    <source>
        <dbReference type="ARBA" id="ARBA00004196"/>
    </source>
</evidence>
<evidence type="ECO:0000313" key="7">
    <source>
        <dbReference type="Proteomes" id="UP000217758"/>
    </source>
</evidence>
<evidence type="ECO:0000256" key="4">
    <source>
        <dbReference type="SAM" id="Phobius"/>
    </source>
</evidence>
<dbReference type="SUPFAM" id="SSF53822">
    <property type="entry name" value="Periplasmic binding protein-like I"/>
    <property type="match status" value="1"/>
</dbReference>
<accession>A0A1L7LH34</accession>
<feature type="transmembrane region" description="Helical" evidence="4">
    <location>
        <begin position="7"/>
        <end position="26"/>
    </location>
</feature>
<dbReference type="Pfam" id="PF13407">
    <property type="entry name" value="Peripla_BP_4"/>
    <property type="match status" value="1"/>
</dbReference>
<dbReference type="Gene3D" id="3.40.50.2300">
    <property type="match status" value="2"/>
</dbReference>
<dbReference type="CDD" id="cd19971">
    <property type="entry name" value="PBP1_ABC_sugar_binding-like"/>
    <property type="match status" value="1"/>
</dbReference>
<organism evidence="6 7">
    <name type="scientific">Streptococcus troglodytae</name>
    <dbReference type="NCBI Taxonomy" id="1111760"/>
    <lineage>
        <taxon>Bacteria</taxon>
        <taxon>Bacillati</taxon>
        <taxon>Bacillota</taxon>
        <taxon>Bacilli</taxon>
        <taxon>Lactobacillales</taxon>
        <taxon>Streptococcaceae</taxon>
        <taxon>Streptococcus</taxon>
    </lineage>
</organism>
<evidence type="ECO:0000259" key="5">
    <source>
        <dbReference type="Pfam" id="PF13407"/>
    </source>
</evidence>
<dbReference type="InterPro" id="IPR025997">
    <property type="entry name" value="SBP_2_dom"/>
</dbReference>
<comment type="similarity">
    <text evidence="2">Belongs to the bacterial solute-binding protein 2 family.</text>
</comment>
<keyword evidence="4" id="KW-0812">Transmembrane</keyword>
<evidence type="ECO:0000256" key="2">
    <source>
        <dbReference type="ARBA" id="ARBA00007639"/>
    </source>
</evidence>
<keyword evidence="4" id="KW-0472">Membrane</keyword>
<comment type="subcellular location">
    <subcellularLocation>
        <location evidence="1">Cell envelope</location>
    </subcellularLocation>
</comment>
<evidence type="ECO:0000313" key="6">
    <source>
        <dbReference type="EMBL" id="BAQ23476.1"/>
    </source>
</evidence>
<proteinExistence type="inferred from homology"/>
<name>A0A1L7LH34_9STRE</name>
<protein>
    <submittedName>
        <fullName evidence="6">Periplasmic sugar-binding protein</fullName>
    </submittedName>
</protein>
<dbReference type="RefSeq" id="WP_128832764.1">
    <property type="nucleotide sequence ID" value="NZ_AP014612.1"/>
</dbReference>
<dbReference type="EMBL" id="AP014612">
    <property type="protein sequence ID" value="BAQ23476.1"/>
    <property type="molecule type" value="Genomic_DNA"/>
</dbReference>
<dbReference type="InterPro" id="IPR028082">
    <property type="entry name" value="Peripla_BP_I"/>
</dbReference>
<reference evidence="6 7" key="1">
    <citation type="journal article" date="2016" name="Microbiol. Immunol.">
        <title>Complete genome sequence of Streptococcus troglodytae TKU31 isolated from the oral cavity of a chimpanzee (Pan troglodytes).</title>
        <authorList>
            <person name="Okamoto M."/>
            <person name="Naito M."/>
            <person name="Miyanohara M."/>
            <person name="Imai S."/>
            <person name="Nomura Y."/>
            <person name="Saito W."/>
            <person name="Momoi Y."/>
            <person name="Takada K."/>
            <person name="Miyabe-Nishiwaki T."/>
            <person name="Tomonaga M."/>
            <person name="Hanada N."/>
        </authorList>
    </citation>
    <scope>NUCLEOTIDE SEQUENCE [LARGE SCALE GENOMIC DNA]</scope>
    <source>
        <strain evidence="7">TKU 31</strain>
    </source>
</reference>
<evidence type="ECO:0000256" key="3">
    <source>
        <dbReference type="ARBA" id="ARBA00022729"/>
    </source>
</evidence>
<keyword evidence="7" id="KW-1185">Reference proteome</keyword>